<organism evidence="2 3">
    <name type="scientific">Nannocystis pusilla</name>
    <dbReference type="NCBI Taxonomy" id="889268"/>
    <lineage>
        <taxon>Bacteria</taxon>
        <taxon>Pseudomonadati</taxon>
        <taxon>Myxococcota</taxon>
        <taxon>Polyangia</taxon>
        <taxon>Nannocystales</taxon>
        <taxon>Nannocystaceae</taxon>
        <taxon>Nannocystis</taxon>
    </lineage>
</organism>
<reference evidence="2" key="1">
    <citation type="submission" date="2022-11" db="EMBL/GenBank/DDBJ databases">
        <title>Minimal conservation of predation-associated metabolite biosynthetic gene clusters underscores biosynthetic potential of Myxococcota including descriptions for ten novel species: Archangium lansinium sp. nov., Myxococcus landrumus sp. nov., Nannocystis bai.</title>
        <authorList>
            <person name="Ahearne A."/>
            <person name="Stevens C."/>
            <person name="Phillips K."/>
        </authorList>
    </citation>
    <scope>NUCLEOTIDE SEQUENCE</scope>
    <source>
        <strain evidence="2">Na p29</strain>
    </source>
</reference>
<gene>
    <name evidence="2" type="ORF">OV079_32180</name>
</gene>
<feature type="compositionally biased region" description="Low complexity" evidence="1">
    <location>
        <begin position="251"/>
        <end position="270"/>
    </location>
</feature>
<keyword evidence="3" id="KW-1185">Reference proteome</keyword>
<dbReference type="AlphaFoldDB" id="A0A9X3ETR2"/>
<dbReference type="EMBL" id="JAPNKE010000002">
    <property type="protein sequence ID" value="MCY1010144.1"/>
    <property type="molecule type" value="Genomic_DNA"/>
</dbReference>
<protein>
    <submittedName>
        <fullName evidence="2">Uncharacterized protein</fullName>
    </submittedName>
</protein>
<dbReference type="Proteomes" id="UP001150924">
    <property type="component" value="Unassembled WGS sequence"/>
</dbReference>
<evidence type="ECO:0000256" key="1">
    <source>
        <dbReference type="SAM" id="MobiDB-lite"/>
    </source>
</evidence>
<sequence length="310" mass="33631">MAQAQSRISEYLSSEDERPFINKAYARSLDDAGRLAYAELIEGRDPARAEWLRLEVALHSRPTADPAVIARFIALGRQIGFEYANLLFREVIMNCGSDSAKQERPRVRFLFACPKRWETLAPSESDSVRFCQQCKEQVYYCDTVKDAETRALAGQCIAIPKQLSDGGVESHAMGRPDPTGDWAGRLFFGFRRATAGSCYLVIRASGDAATVGQHHVLEAASAPITVGRGEHNAIVLGGDSASRSHGRSENAPTAGGWSTTAAPTAPGSTANRSRRRRSPTAIASGSATPFSRWSTRPPPSPPIHRRSSTA</sequence>
<comment type="caution">
    <text evidence="2">The sequence shown here is derived from an EMBL/GenBank/DDBJ whole genome shotgun (WGS) entry which is preliminary data.</text>
</comment>
<evidence type="ECO:0000313" key="3">
    <source>
        <dbReference type="Proteomes" id="UP001150924"/>
    </source>
</evidence>
<evidence type="ECO:0000313" key="2">
    <source>
        <dbReference type="EMBL" id="MCY1010144.1"/>
    </source>
</evidence>
<name>A0A9X3ETR2_9BACT</name>
<proteinExistence type="predicted"/>
<accession>A0A9X3ETR2</accession>
<feature type="region of interest" description="Disordered" evidence="1">
    <location>
        <begin position="236"/>
        <end position="310"/>
    </location>
</feature>